<proteinExistence type="inferred from homology"/>
<evidence type="ECO:0000256" key="1">
    <source>
        <dbReference type="ARBA" id="ARBA00005854"/>
    </source>
</evidence>
<evidence type="ECO:0000256" key="4">
    <source>
        <dbReference type="RuleBase" id="RU003719"/>
    </source>
</evidence>
<dbReference type="InterPro" id="IPR006139">
    <property type="entry name" value="D-isomer_2_OHA_DH_cat_dom"/>
</dbReference>
<dbReference type="GO" id="GO:0016616">
    <property type="term" value="F:oxidoreductase activity, acting on the CH-OH group of donors, NAD or NADP as acceptor"/>
    <property type="evidence" value="ECO:0007669"/>
    <property type="project" value="InterPro"/>
</dbReference>
<dbReference type="AlphaFoldDB" id="C4XEL0"/>
<accession>C4XEL0</accession>
<dbReference type="CDD" id="cd12183">
    <property type="entry name" value="LDH_like_2"/>
    <property type="match status" value="1"/>
</dbReference>
<dbReference type="PROSITE" id="PS00670">
    <property type="entry name" value="D_2_HYDROXYACID_DH_2"/>
    <property type="match status" value="1"/>
</dbReference>
<comment type="similarity">
    <text evidence="1 4">Belongs to the D-isomer specific 2-hydroxyacid dehydrogenase family.</text>
</comment>
<evidence type="ECO:0000256" key="3">
    <source>
        <dbReference type="ARBA" id="ARBA00023027"/>
    </source>
</evidence>
<sequence length="350" mass="38902">MLGEKMKIAFFDAKEYDKKYFDAVNNGRHEIKYFDENLNINTVTKAKGFDAICAFVNTYGDKYILELLAKMGVKVWLQRSMGYNKIDLTKAAELGISVFRVPNYSAESVAEFAAGTLLALNRNIVKAEKLVSKYNFSLNGLDGKAIHGSTVGVIGGGKIGQCFIRIMKGMGARILVFDAYNQKHFPNLATELGFEYASFTKVLKESDFISLHAPLLPSTTHLIDKDAVKIMKKGVILVNTARGELIDIPGVLYGLKKGIIRGLASDVLEREEGRFYQDISSEANEYKKNDPEWEELISNENVIITSHQAFLTDVALTQIAKITLENADMAQNKDFSKALVIMENGKVKNG</sequence>
<feature type="domain" description="D-isomer specific 2-hydroxyacid dehydrogenase NAD-binding" evidence="6">
    <location>
        <begin position="115"/>
        <end position="309"/>
    </location>
</feature>
<evidence type="ECO:0008006" key="9">
    <source>
        <dbReference type="Google" id="ProtNLM"/>
    </source>
</evidence>
<dbReference type="KEGG" id="mfp:MBIO_0317"/>
<dbReference type="PROSITE" id="PS00671">
    <property type="entry name" value="D_2_HYDROXYACID_DH_3"/>
    <property type="match status" value="1"/>
</dbReference>
<dbReference type="PANTHER" id="PTHR43026:SF1">
    <property type="entry name" value="2-HYDROXYACID DEHYDROGENASE HOMOLOG 1-RELATED"/>
    <property type="match status" value="1"/>
</dbReference>
<evidence type="ECO:0000259" key="6">
    <source>
        <dbReference type="Pfam" id="PF02826"/>
    </source>
</evidence>
<dbReference type="Pfam" id="PF02826">
    <property type="entry name" value="2-Hacid_dh_C"/>
    <property type="match status" value="1"/>
</dbReference>
<dbReference type="InterPro" id="IPR006140">
    <property type="entry name" value="D-isomer_DH_NAD-bd"/>
</dbReference>
<dbReference type="PANTHER" id="PTHR43026">
    <property type="entry name" value="2-HYDROXYACID DEHYDROGENASE HOMOLOG 1-RELATED"/>
    <property type="match status" value="1"/>
</dbReference>
<evidence type="ECO:0000259" key="5">
    <source>
        <dbReference type="Pfam" id="PF00389"/>
    </source>
</evidence>
<evidence type="ECO:0000313" key="8">
    <source>
        <dbReference type="Proteomes" id="UP000006810"/>
    </source>
</evidence>
<dbReference type="Pfam" id="PF00389">
    <property type="entry name" value="2-Hacid_dh"/>
    <property type="match status" value="1"/>
</dbReference>
<evidence type="ECO:0000313" key="7">
    <source>
        <dbReference type="EMBL" id="BAH69582.1"/>
    </source>
</evidence>
<dbReference type="SUPFAM" id="SSF52283">
    <property type="entry name" value="Formate/glycerate dehydrogenase catalytic domain-like"/>
    <property type="match status" value="1"/>
</dbReference>
<dbReference type="InterPro" id="IPR058205">
    <property type="entry name" value="D-LDH-like"/>
</dbReference>
<name>C4XEL0_MYCFP</name>
<dbReference type="HOGENOM" id="CLU_019796_1_1_14"/>
<gene>
    <name evidence="7" type="ordered locus">MBIO_0317</name>
</gene>
<feature type="domain" description="D-isomer specific 2-hydroxyacid dehydrogenase catalytic" evidence="5">
    <location>
        <begin position="8"/>
        <end position="330"/>
    </location>
</feature>
<dbReference type="InterPro" id="IPR036291">
    <property type="entry name" value="NAD(P)-bd_dom_sf"/>
</dbReference>
<reference evidence="7 8" key="1">
    <citation type="journal article" date="2009" name="Curr. Microbiol.">
        <title>Molecular cloning and expression of a novel cholinephosphotransferase involved in glycoglycerophospholipid biosynthesis of Mycoplasma fermentans.</title>
        <authorList>
            <person name="Ishida N."/>
            <person name="Irikura D."/>
            <person name="Matsuda K."/>
            <person name="Sato S."/>
            <person name="Asano K."/>
        </authorList>
    </citation>
    <scope>NUCLEOTIDE SEQUENCE [LARGE SCALE GENOMIC DNA]</scope>
    <source>
        <strain evidence="8">ATCC 19989 / NBRC 14854 / NCTC 10117 / PG18</strain>
    </source>
</reference>
<dbReference type="GO" id="GO:0051287">
    <property type="term" value="F:NAD binding"/>
    <property type="evidence" value="ECO:0007669"/>
    <property type="project" value="InterPro"/>
</dbReference>
<dbReference type="Proteomes" id="UP000006810">
    <property type="component" value="Chromosome"/>
</dbReference>
<dbReference type="SUPFAM" id="SSF51735">
    <property type="entry name" value="NAD(P)-binding Rossmann-fold domains"/>
    <property type="match status" value="1"/>
</dbReference>
<evidence type="ECO:0000256" key="2">
    <source>
        <dbReference type="ARBA" id="ARBA00023002"/>
    </source>
</evidence>
<dbReference type="PATRIC" id="fig|496833.3.peg.745"/>
<dbReference type="EMBL" id="AP009608">
    <property type="protein sequence ID" value="BAH69582.1"/>
    <property type="molecule type" value="Genomic_DNA"/>
</dbReference>
<dbReference type="InterPro" id="IPR029752">
    <property type="entry name" value="D-isomer_DH_CS1"/>
</dbReference>
<keyword evidence="3" id="KW-0520">NAD</keyword>
<keyword evidence="2 4" id="KW-0560">Oxidoreductase</keyword>
<dbReference type="eggNOG" id="COG1052">
    <property type="taxonomic scope" value="Bacteria"/>
</dbReference>
<protein>
    <recommendedName>
        <fullName evidence="9">D-lactate dehydrogenase</fullName>
    </recommendedName>
</protein>
<dbReference type="Gene3D" id="3.40.50.720">
    <property type="entry name" value="NAD(P)-binding Rossmann-like Domain"/>
    <property type="match status" value="2"/>
</dbReference>
<dbReference type="PROSITE" id="PS00065">
    <property type="entry name" value="D_2_HYDROXYACID_DH_1"/>
    <property type="match status" value="1"/>
</dbReference>
<organism evidence="7 8">
    <name type="scientific">Mycoplasmopsis fermentans (strain ATCC 19989 / NBRC 14854 / NCTC 10117 / PG18)</name>
    <name type="common">Mycoplasma fermentans</name>
    <dbReference type="NCBI Taxonomy" id="496833"/>
    <lineage>
        <taxon>Bacteria</taxon>
        <taxon>Bacillati</taxon>
        <taxon>Mycoplasmatota</taxon>
        <taxon>Mycoplasmoidales</taxon>
        <taxon>Metamycoplasmataceae</taxon>
        <taxon>Mycoplasmopsis</taxon>
    </lineage>
</organism>
<dbReference type="InterPro" id="IPR029753">
    <property type="entry name" value="D-isomer_DH_CS"/>
</dbReference>
<keyword evidence="8" id="KW-1185">Reference proteome</keyword>